<keyword evidence="8" id="KW-0067">ATP-binding</keyword>
<dbReference type="Gene3D" id="3.30.160.380">
    <property type="entry name" value="Dicer dimerisation domain"/>
    <property type="match status" value="1"/>
</dbReference>
<evidence type="ECO:0000256" key="14">
    <source>
        <dbReference type="SAM" id="MobiDB-lite"/>
    </source>
</evidence>
<accession>A0A4V1IWH3</accession>
<evidence type="ECO:0000256" key="6">
    <source>
        <dbReference type="ARBA" id="ARBA00022801"/>
    </source>
</evidence>
<feature type="domain" description="RNase III" evidence="15">
    <location>
        <begin position="934"/>
        <end position="1078"/>
    </location>
</feature>
<dbReference type="InterPro" id="IPR006935">
    <property type="entry name" value="Helicase/UvrB_N"/>
</dbReference>
<dbReference type="SMART" id="SM00535">
    <property type="entry name" value="RIBOc"/>
    <property type="match status" value="2"/>
</dbReference>
<dbReference type="GO" id="GO:0003677">
    <property type="term" value="F:DNA binding"/>
    <property type="evidence" value="ECO:0007669"/>
    <property type="project" value="InterPro"/>
</dbReference>
<feature type="domain" description="Dicer dsRNA-binding fold" evidence="18">
    <location>
        <begin position="543"/>
        <end position="634"/>
    </location>
</feature>
<dbReference type="GO" id="GO:0003723">
    <property type="term" value="F:RNA binding"/>
    <property type="evidence" value="ECO:0007669"/>
    <property type="project" value="UniProtKB-UniRule"/>
</dbReference>
<evidence type="ECO:0000259" key="16">
    <source>
        <dbReference type="PROSITE" id="PS51192"/>
    </source>
</evidence>
<dbReference type="PANTHER" id="PTHR14950">
    <property type="entry name" value="DICER-RELATED"/>
    <property type="match status" value="1"/>
</dbReference>
<feature type="non-terminal residue" evidence="19">
    <location>
        <position position="1"/>
    </location>
</feature>
<feature type="domain" description="RNase III" evidence="15">
    <location>
        <begin position="1122"/>
        <end position="1270"/>
    </location>
</feature>
<evidence type="ECO:0008006" key="21">
    <source>
        <dbReference type="Google" id="ProtNLM"/>
    </source>
</evidence>
<dbReference type="Proteomes" id="UP000271241">
    <property type="component" value="Unassembled WGS sequence"/>
</dbReference>
<evidence type="ECO:0000256" key="1">
    <source>
        <dbReference type="ARBA" id="ARBA00001936"/>
    </source>
</evidence>
<keyword evidence="11" id="KW-0943">RNA-mediated gene silencing</keyword>
<dbReference type="PROSITE" id="PS00517">
    <property type="entry name" value="RNASE_3_1"/>
    <property type="match status" value="1"/>
</dbReference>
<name>A0A4V1IWH3_9FUNG</name>
<keyword evidence="20" id="KW-1185">Reference proteome</keyword>
<dbReference type="OrthoDB" id="416741at2759"/>
<dbReference type="PROSITE" id="PS51192">
    <property type="entry name" value="HELICASE_ATP_BIND_1"/>
    <property type="match status" value="1"/>
</dbReference>
<evidence type="ECO:0000256" key="4">
    <source>
        <dbReference type="ARBA" id="ARBA00022737"/>
    </source>
</evidence>
<dbReference type="SMART" id="SM00487">
    <property type="entry name" value="DEXDc"/>
    <property type="match status" value="1"/>
</dbReference>
<comment type="cofactor">
    <cofactor evidence="1">
        <name>Mn(2+)</name>
        <dbReference type="ChEBI" id="CHEBI:29035"/>
    </cofactor>
</comment>
<comment type="similarity">
    <text evidence="13">Belongs to the helicase family. Dicer subfamily.</text>
</comment>
<dbReference type="SMART" id="SM00490">
    <property type="entry name" value="HELICc"/>
    <property type="match status" value="1"/>
</dbReference>
<dbReference type="InterPro" id="IPR005034">
    <property type="entry name" value="Dicer_dimerisation"/>
</dbReference>
<dbReference type="CDD" id="cd18034">
    <property type="entry name" value="DEXHc_dicer"/>
    <property type="match status" value="1"/>
</dbReference>
<organism evidence="19 20">
    <name type="scientific">Thamnocephalis sphaerospora</name>
    <dbReference type="NCBI Taxonomy" id="78915"/>
    <lineage>
        <taxon>Eukaryota</taxon>
        <taxon>Fungi</taxon>
        <taxon>Fungi incertae sedis</taxon>
        <taxon>Zoopagomycota</taxon>
        <taxon>Zoopagomycotina</taxon>
        <taxon>Zoopagomycetes</taxon>
        <taxon>Zoopagales</taxon>
        <taxon>Sigmoideomycetaceae</taxon>
        <taxon>Thamnocephalis</taxon>
    </lineage>
</organism>
<dbReference type="EMBL" id="KZ992702">
    <property type="protein sequence ID" value="RKP07559.1"/>
    <property type="molecule type" value="Genomic_DNA"/>
</dbReference>
<keyword evidence="5" id="KW-0547">Nucleotide-binding</keyword>
<dbReference type="GO" id="GO:0006396">
    <property type="term" value="P:RNA processing"/>
    <property type="evidence" value="ECO:0007669"/>
    <property type="project" value="InterPro"/>
</dbReference>
<dbReference type="GO" id="GO:0046872">
    <property type="term" value="F:metal ion binding"/>
    <property type="evidence" value="ECO:0007669"/>
    <property type="project" value="UniProtKB-KW"/>
</dbReference>
<keyword evidence="4" id="KW-0677">Repeat</keyword>
<evidence type="ECO:0000256" key="5">
    <source>
        <dbReference type="ARBA" id="ARBA00022741"/>
    </source>
</evidence>
<evidence type="ECO:0000259" key="17">
    <source>
        <dbReference type="PROSITE" id="PS51194"/>
    </source>
</evidence>
<keyword evidence="12" id="KW-0464">Manganese</keyword>
<dbReference type="Gene3D" id="3.40.50.300">
    <property type="entry name" value="P-loop containing nucleotide triphosphate hydrolases"/>
    <property type="match status" value="3"/>
</dbReference>
<dbReference type="PROSITE" id="PS50142">
    <property type="entry name" value="RNASE_3_2"/>
    <property type="match status" value="2"/>
</dbReference>
<dbReference type="Pfam" id="PF03368">
    <property type="entry name" value="Dicer_dimer"/>
    <property type="match status" value="1"/>
</dbReference>
<evidence type="ECO:0000313" key="19">
    <source>
        <dbReference type="EMBL" id="RKP07559.1"/>
    </source>
</evidence>
<dbReference type="SUPFAM" id="SSF69065">
    <property type="entry name" value="RNase III domain-like"/>
    <property type="match status" value="2"/>
</dbReference>
<comment type="cofactor">
    <cofactor evidence="2">
        <name>Mg(2+)</name>
        <dbReference type="ChEBI" id="CHEBI:18420"/>
    </cofactor>
</comment>
<sequence>AAAIAPRDYQLELLEHAKRENAIAVMETGAGKTLVSALLIRHLTRRAMRGGAQKKPARRIVAFLVNHLSLVEQQAVEIRRHCPYTVAEYRGGMMQDLWDMRVWREEVAAKDIMVMTVQILLNALRHGFLSINELALIIIDECHHSKKRHPYNEMMREFYWTSEPENRPRIFAMTASPLDAKRNVAVSAGMLEQALGARIFTVSNIAALRRYIIPPRQCILHYDPSDTFDATPLYRLLRRFGFSDNLRKLFSDAEYALSTLGPWCSDHVWFAYLRDVNQRFPHEFALNRYLNGIKCPETRGTTERVIKIIRRHTFEPPTLSLRHMSPKLLRLIEVLTRFARQLDNFQGIVFVDRRKTAFMLLDVIRGLPHMEGIIRAEAMVGSGSADMGDKQMSYVVRNKVVDKFRQGHTNLLIATNVGEEGLDIPKCNVVIRQVANANRTEFGFFSTLRAYIQSRGRARSNDSAYIIMQETGNAAETKLLQQIRVHEAEMNAWCQRMQRARQKSGVDDNGDVDVEDYGANDTGHSEHAYVVASTGARVTFSSAIPIIHRYCSQLRTDDYSEGKPIWKWEAVSNNDYVYTLILPTMAAVREVKGDVMRTKSLAKRLVALRACEELHKLGALDDHLLPEGRRGKLSYDNEDDEEEEKDADGGSISTLYPRKTPLSWVPRSKEADTWYIHVLKLQLVKDPELATPLHTRYRPFALFCPRPMSSMDTVRLHLDEGECKVIVQAWQRSYLVNAQCIKRLKTFTAVLLTHVLRKPVAASNVGYVVAPLLLEHMDEEHLERSIDWDEIYANQSDTLDRPITDVRQLRPGSLVEDIDRRNQLNKVTGVREALPIDTVLETRTMPDGSTEAVSVADFVRIVYKCEPRQQTQTLLEVEPVRRTFNYLLQREVSGPPKKIFDRLSMPERCRVLPVSADVFSTAMLLPSLLYRLEAALLAFELGARFELKTSPEHLLEAITAPQAGVAAHYERLEVLGDSFLKMATSTSLFLDYTLTEEGRLHSRRIRIISNRALRLSALQRELYVYTMAQSFNRRRWLPRGYYYALPGDSKGRTQDSLSKKMISDVVEACMGACMEVCGLDGALHCAIQLGVPFGSVKQWKDFAPLREPPAYVTPGMLSELDYTSIEEKIGYTFQERSYLLEAYTHSSFPDSSRRCYERLEFLGDAVLDFLTVDLLFHRYPDMQPGGLVDLKDAIVSNEFLSTICDQYGLQRYLMHFSEALLNACCQFSERLAKKKKKNQGLGEYWRDVEAPKVMGDVVEATLGAVYLDSGFDLEAPRGVFNRLIRPLIDEKIKPGKAHRSPIVRLTLELQKHGCSNFKFK</sequence>
<dbReference type="Gene3D" id="1.10.1520.10">
    <property type="entry name" value="Ribonuclease III domain"/>
    <property type="match status" value="2"/>
</dbReference>
<feature type="compositionally biased region" description="Acidic residues" evidence="14">
    <location>
        <begin position="636"/>
        <end position="646"/>
    </location>
</feature>
<feature type="domain" description="Helicase C-terminal" evidence="17">
    <location>
        <begin position="327"/>
        <end position="505"/>
    </location>
</feature>
<protein>
    <recommendedName>
        <fullName evidence="21">Dicer-like protein 1</fullName>
    </recommendedName>
</protein>
<dbReference type="FunFam" id="1.10.1520.10:FF:000004">
    <property type="entry name" value="Endoribonuclease dicer-like 1"/>
    <property type="match status" value="1"/>
</dbReference>
<dbReference type="FunFam" id="3.30.160.380:FF:000001">
    <property type="entry name" value="Endoribonuclease dicer-like 1"/>
    <property type="match status" value="1"/>
</dbReference>
<dbReference type="InterPro" id="IPR027417">
    <property type="entry name" value="P-loop_NTPase"/>
</dbReference>
<evidence type="ECO:0000256" key="12">
    <source>
        <dbReference type="ARBA" id="ARBA00023211"/>
    </source>
</evidence>
<keyword evidence="3" id="KW-0479">Metal-binding</keyword>
<dbReference type="InterPro" id="IPR001650">
    <property type="entry name" value="Helicase_C-like"/>
</dbReference>
<evidence type="ECO:0000259" key="15">
    <source>
        <dbReference type="PROSITE" id="PS50142"/>
    </source>
</evidence>
<dbReference type="Pfam" id="PF00271">
    <property type="entry name" value="Helicase_C"/>
    <property type="match status" value="1"/>
</dbReference>
<evidence type="ECO:0000256" key="9">
    <source>
        <dbReference type="ARBA" id="ARBA00022842"/>
    </source>
</evidence>
<dbReference type="CDD" id="cd00593">
    <property type="entry name" value="RIBOc"/>
    <property type="match status" value="2"/>
</dbReference>
<dbReference type="PROSITE" id="PS51194">
    <property type="entry name" value="HELICASE_CTER"/>
    <property type="match status" value="1"/>
</dbReference>
<feature type="domain" description="Helicase ATP-binding" evidence="16">
    <location>
        <begin position="13"/>
        <end position="195"/>
    </location>
</feature>
<evidence type="ECO:0000256" key="8">
    <source>
        <dbReference type="ARBA" id="ARBA00022840"/>
    </source>
</evidence>
<dbReference type="InterPro" id="IPR014001">
    <property type="entry name" value="Helicase_ATP-bd"/>
</dbReference>
<gene>
    <name evidence="19" type="ORF">THASP1DRAFT_5730</name>
</gene>
<dbReference type="InterPro" id="IPR038248">
    <property type="entry name" value="Dicer_dimer_sf"/>
</dbReference>
<dbReference type="InterPro" id="IPR000999">
    <property type="entry name" value="RNase_III_dom"/>
</dbReference>
<evidence type="ECO:0000313" key="20">
    <source>
        <dbReference type="Proteomes" id="UP000271241"/>
    </source>
</evidence>
<evidence type="ECO:0000256" key="13">
    <source>
        <dbReference type="PROSITE-ProRule" id="PRU00657"/>
    </source>
</evidence>
<dbReference type="GO" id="GO:0005524">
    <property type="term" value="F:ATP binding"/>
    <property type="evidence" value="ECO:0007669"/>
    <property type="project" value="UniProtKB-KW"/>
</dbReference>
<keyword evidence="7" id="KW-0347">Helicase</keyword>
<evidence type="ECO:0000256" key="2">
    <source>
        <dbReference type="ARBA" id="ARBA00001946"/>
    </source>
</evidence>
<keyword evidence="9" id="KW-0460">Magnesium</keyword>
<dbReference type="STRING" id="78915.A0A4V1IWH3"/>
<evidence type="ECO:0000256" key="10">
    <source>
        <dbReference type="ARBA" id="ARBA00022884"/>
    </source>
</evidence>
<feature type="non-terminal residue" evidence="19">
    <location>
        <position position="1320"/>
    </location>
</feature>
<reference evidence="20" key="1">
    <citation type="journal article" date="2018" name="Nat. Microbiol.">
        <title>Leveraging single-cell genomics to expand the fungal tree of life.</title>
        <authorList>
            <person name="Ahrendt S.R."/>
            <person name="Quandt C.A."/>
            <person name="Ciobanu D."/>
            <person name="Clum A."/>
            <person name="Salamov A."/>
            <person name="Andreopoulos B."/>
            <person name="Cheng J.F."/>
            <person name="Woyke T."/>
            <person name="Pelin A."/>
            <person name="Henrissat B."/>
            <person name="Reynolds N.K."/>
            <person name="Benny G.L."/>
            <person name="Smith M.E."/>
            <person name="James T.Y."/>
            <person name="Grigoriev I.V."/>
        </authorList>
    </citation>
    <scope>NUCLEOTIDE SEQUENCE [LARGE SCALE GENOMIC DNA]</scope>
    <source>
        <strain evidence="20">RSA 1356</strain>
    </source>
</reference>
<evidence type="ECO:0000256" key="11">
    <source>
        <dbReference type="ARBA" id="ARBA00023158"/>
    </source>
</evidence>
<keyword evidence="10 13" id="KW-0694">RNA-binding</keyword>
<dbReference type="GO" id="GO:0004386">
    <property type="term" value="F:helicase activity"/>
    <property type="evidence" value="ECO:0007669"/>
    <property type="project" value="UniProtKB-KW"/>
</dbReference>
<evidence type="ECO:0000256" key="7">
    <source>
        <dbReference type="ARBA" id="ARBA00022806"/>
    </source>
</evidence>
<dbReference type="Pfam" id="PF00636">
    <property type="entry name" value="Ribonuclease_3"/>
    <property type="match status" value="2"/>
</dbReference>
<keyword evidence="6" id="KW-0378">Hydrolase</keyword>
<dbReference type="PANTHER" id="PTHR14950:SF37">
    <property type="entry name" value="ENDORIBONUCLEASE DICER"/>
    <property type="match status" value="1"/>
</dbReference>
<proteinExistence type="inferred from homology"/>
<evidence type="ECO:0000259" key="18">
    <source>
        <dbReference type="PROSITE" id="PS51327"/>
    </source>
</evidence>
<dbReference type="GO" id="GO:0004525">
    <property type="term" value="F:ribonuclease III activity"/>
    <property type="evidence" value="ECO:0007669"/>
    <property type="project" value="InterPro"/>
</dbReference>
<dbReference type="GO" id="GO:0031047">
    <property type="term" value="P:regulatory ncRNA-mediated gene silencing"/>
    <property type="evidence" value="ECO:0007669"/>
    <property type="project" value="UniProtKB-KW"/>
</dbReference>
<feature type="region of interest" description="Disordered" evidence="14">
    <location>
        <begin position="631"/>
        <end position="654"/>
    </location>
</feature>
<dbReference type="PROSITE" id="PS51327">
    <property type="entry name" value="DICER_DSRBF"/>
    <property type="match status" value="1"/>
</dbReference>
<dbReference type="InterPro" id="IPR036389">
    <property type="entry name" value="RNase_III_sf"/>
</dbReference>
<dbReference type="Pfam" id="PF04851">
    <property type="entry name" value="ResIII"/>
    <property type="match status" value="1"/>
</dbReference>
<evidence type="ECO:0000256" key="3">
    <source>
        <dbReference type="ARBA" id="ARBA00022723"/>
    </source>
</evidence>
<dbReference type="SUPFAM" id="SSF52540">
    <property type="entry name" value="P-loop containing nucleoside triphosphate hydrolases"/>
    <property type="match status" value="1"/>
</dbReference>